<evidence type="ECO:0000256" key="6">
    <source>
        <dbReference type="SAM" id="SignalP"/>
    </source>
</evidence>
<keyword evidence="4" id="KW-0472">Membrane</keyword>
<protein>
    <recommendedName>
        <fullName evidence="5">Protein-S-isoprenylcysteine O-methyltransferase</fullName>
        <ecNumber evidence="5">2.1.1.100</ecNumber>
    </recommendedName>
</protein>
<dbReference type="GO" id="GO:0004671">
    <property type="term" value="F:protein C-terminal S-isoprenylcysteine carboxyl O-methyltransferase activity"/>
    <property type="evidence" value="ECO:0007669"/>
    <property type="project" value="UniProtKB-EC"/>
</dbReference>
<dbReference type="PANTHER" id="PTHR12714:SF9">
    <property type="entry name" value="PROTEIN-S-ISOPRENYLCYSTEINE O-METHYLTRANSFERASE"/>
    <property type="match status" value="1"/>
</dbReference>
<dbReference type="PANTHER" id="PTHR12714">
    <property type="entry name" value="PROTEIN-S ISOPRENYLCYSTEINE O-METHYLTRANSFERASE"/>
    <property type="match status" value="1"/>
</dbReference>
<dbReference type="PROSITE" id="PS51257">
    <property type="entry name" value="PROKAR_LIPOPROTEIN"/>
    <property type="match status" value="1"/>
</dbReference>
<keyword evidence="5" id="KW-0949">S-adenosyl-L-methionine</keyword>
<comment type="catalytic activity">
    <reaction evidence="5">
        <text>[protein]-C-terminal S-[(2E,6E)-farnesyl]-L-cysteine + S-adenosyl-L-methionine = [protein]-C-terminal S-[(2E,6E)-farnesyl]-L-cysteine methyl ester + S-adenosyl-L-homocysteine</text>
        <dbReference type="Rhea" id="RHEA:21672"/>
        <dbReference type="Rhea" id="RHEA-COMP:12125"/>
        <dbReference type="Rhea" id="RHEA-COMP:12126"/>
        <dbReference type="ChEBI" id="CHEBI:57856"/>
        <dbReference type="ChEBI" id="CHEBI:59789"/>
        <dbReference type="ChEBI" id="CHEBI:90510"/>
        <dbReference type="ChEBI" id="CHEBI:90511"/>
        <dbReference type="EC" id="2.1.1.100"/>
    </reaction>
</comment>
<feature type="chain" id="PRO_5007864539" description="Protein-S-isoprenylcysteine O-methyltransferase" evidence="6">
    <location>
        <begin position="20"/>
        <end position="236"/>
    </location>
</feature>
<keyword evidence="5" id="KW-0489">Methyltransferase</keyword>
<proteinExistence type="inferred from homology"/>
<evidence type="ECO:0000256" key="1">
    <source>
        <dbReference type="ARBA" id="ARBA00004141"/>
    </source>
</evidence>
<evidence type="ECO:0000256" key="2">
    <source>
        <dbReference type="ARBA" id="ARBA00022692"/>
    </source>
</evidence>
<feature type="signal peptide" evidence="6">
    <location>
        <begin position="1"/>
        <end position="19"/>
    </location>
</feature>
<dbReference type="EC" id="2.1.1.100" evidence="5"/>
<dbReference type="EMBL" id="KV425603">
    <property type="protein sequence ID" value="KZT21801.1"/>
    <property type="molecule type" value="Genomic_DNA"/>
</dbReference>
<dbReference type="GO" id="GO:0032259">
    <property type="term" value="P:methylation"/>
    <property type="evidence" value="ECO:0007669"/>
    <property type="project" value="UniProtKB-KW"/>
</dbReference>
<evidence type="ECO:0000313" key="8">
    <source>
        <dbReference type="Proteomes" id="UP000076761"/>
    </source>
</evidence>
<dbReference type="GO" id="GO:0005789">
    <property type="term" value="C:endoplasmic reticulum membrane"/>
    <property type="evidence" value="ECO:0007669"/>
    <property type="project" value="UniProtKB-SubCell"/>
</dbReference>
<organism evidence="7 8">
    <name type="scientific">Neolentinus lepideus HHB14362 ss-1</name>
    <dbReference type="NCBI Taxonomy" id="1314782"/>
    <lineage>
        <taxon>Eukaryota</taxon>
        <taxon>Fungi</taxon>
        <taxon>Dikarya</taxon>
        <taxon>Basidiomycota</taxon>
        <taxon>Agaricomycotina</taxon>
        <taxon>Agaricomycetes</taxon>
        <taxon>Gloeophyllales</taxon>
        <taxon>Gloeophyllaceae</taxon>
        <taxon>Neolentinus</taxon>
    </lineage>
</organism>
<gene>
    <name evidence="7" type="ORF">NEOLEDRAFT_1244388</name>
</gene>
<dbReference type="Pfam" id="PF04140">
    <property type="entry name" value="ICMT"/>
    <property type="match status" value="1"/>
</dbReference>
<keyword evidence="8" id="KW-1185">Reference proteome</keyword>
<dbReference type="STRING" id="1314782.A0A165Q1T6"/>
<comment type="similarity">
    <text evidence="5">Belongs to the class VI-like SAM-binding methyltransferase superfamily. Isoprenylcysteine carboxyl methyltransferase family.</text>
</comment>
<dbReference type="InterPro" id="IPR007269">
    <property type="entry name" value="ICMT_MeTrfase"/>
</dbReference>
<sequence length="236" mass="26594">MSLLRTPLTLIATYGISYACTPPNPPIKDEERKAYSGAEVKLLPLLWPLSLKTLSWFHGLCETAVIVAHNFPHPPLTDNIIATLMGRARNAAFIQINPTFLVGTLLTSLGAYIRHRCYRTLGRFFTYELSIRKEHQLVTSGPYSVVRHPGYSGSFLATVGIHLCMLGPGSLLQVSGLLQTKAGEVLRGVMVVNAFAICTWMTRRTIIEDRTLKKQFGEQWDRWAQRVPYRMIPYVF</sequence>
<dbReference type="AlphaFoldDB" id="A0A165Q1T6"/>
<dbReference type="InParanoid" id="A0A165Q1T6"/>
<dbReference type="Gene3D" id="1.20.120.1630">
    <property type="match status" value="1"/>
</dbReference>
<dbReference type="OrthoDB" id="422086at2759"/>
<keyword evidence="5" id="KW-0256">Endoplasmic reticulum</keyword>
<name>A0A165Q1T6_9AGAM</name>
<comment type="subcellular location">
    <subcellularLocation>
        <location evidence="5">Endoplasmic reticulum membrane</location>
        <topology evidence="5">Multi-pass membrane protein</topology>
    </subcellularLocation>
    <subcellularLocation>
        <location evidence="1">Membrane</location>
        <topology evidence="1">Multi-pass membrane protein</topology>
    </subcellularLocation>
</comment>
<evidence type="ECO:0000313" key="7">
    <source>
        <dbReference type="EMBL" id="KZT21801.1"/>
    </source>
</evidence>
<keyword evidence="5" id="KW-0808">Transferase</keyword>
<keyword evidence="2" id="KW-0812">Transmembrane</keyword>
<accession>A0A165Q1T6</accession>
<evidence type="ECO:0000256" key="5">
    <source>
        <dbReference type="RuleBase" id="RU362022"/>
    </source>
</evidence>
<reference evidence="7 8" key="1">
    <citation type="journal article" date="2016" name="Mol. Biol. Evol.">
        <title>Comparative Genomics of Early-Diverging Mushroom-Forming Fungi Provides Insights into the Origins of Lignocellulose Decay Capabilities.</title>
        <authorList>
            <person name="Nagy L.G."/>
            <person name="Riley R."/>
            <person name="Tritt A."/>
            <person name="Adam C."/>
            <person name="Daum C."/>
            <person name="Floudas D."/>
            <person name="Sun H."/>
            <person name="Yadav J.S."/>
            <person name="Pangilinan J."/>
            <person name="Larsson K.H."/>
            <person name="Matsuura K."/>
            <person name="Barry K."/>
            <person name="Labutti K."/>
            <person name="Kuo R."/>
            <person name="Ohm R.A."/>
            <person name="Bhattacharya S.S."/>
            <person name="Shirouzu T."/>
            <person name="Yoshinaga Y."/>
            <person name="Martin F.M."/>
            <person name="Grigoriev I.V."/>
            <person name="Hibbett D.S."/>
        </authorList>
    </citation>
    <scope>NUCLEOTIDE SEQUENCE [LARGE SCALE GENOMIC DNA]</scope>
    <source>
        <strain evidence="7 8">HHB14362 ss-1</strain>
    </source>
</reference>
<evidence type="ECO:0000256" key="3">
    <source>
        <dbReference type="ARBA" id="ARBA00022989"/>
    </source>
</evidence>
<keyword evidence="3" id="KW-1133">Transmembrane helix</keyword>
<keyword evidence="6" id="KW-0732">Signal</keyword>
<evidence type="ECO:0000256" key="4">
    <source>
        <dbReference type="ARBA" id="ARBA00023136"/>
    </source>
</evidence>
<dbReference type="Proteomes" id="UP000076761">
    <property type="component" value="Unassembled WGS sequence"/>
</dbReference>